<keyword evidence="2" id="KW-1185">Reference proteome</keyword>
<name>A0AAV2N579_9HYME</name>
<gene>
    <name evidence="1" type="ORF">LPLAT_LOCUS1301</name>
</gene>
<organism evidence="1 2">
    <name type="scientific">Lasius platythorax</name>
    <dbReference type="NCBI Taxonomy" id="488582"/>
    <lineage>
        <taxon>Eukaryota</taxon>
        <taxon>Metazoa</taxon>
        <taxon>Ecdysozoa</taxon>
        <taxon>Arthropoda</taxon>
        <taxon>Hexapoda</taxon>
        <taxon>Insecta</taxon>
        <taxon>Pterygota</taxon>
        <taxon>Neoptera</taxon>
        <taxon>Endopterygota</taxon>
        <taxon>Hymenoptera</taxon>
        <taxon>Apocrita</taxon>
        <taxon>Aculeata</taxon>
        <taxon>Formicoidea</taxon>
        <taxon>Formicidae</taxon>
        <taxon>Formicinae</taxon>
        <taxon>Lasius</taxon>
        <taxon>Lasius</taxon>
    </lineage>
</organism>
<protein>
    <submittedName>
        <fullName evidence="1">Uncharacterized protein</fullName>
    </submittedName>
</protein>
<reference evidence="1" key="1">
    <citation type="submission" date="2024-04" db="EMBL/GenBank/DDBJ databases">
        <authorList>
            <consortium name="Molecular Ecology Group"/>
        </authorList>
    </citation>
    <scope>NUCLEOTIDE SEQUENCE</scope>
</reference>
<evidence type="ECO:0000313" key="1">
    <source>
        <dbReference type="EMBL" id="CAL1674746.1"/>
    </source>
</evidence>
<proteinExistence type="predicted"/>
<evidence type="ECO:0000313" key="2">
    <source>
        <dbReference type="Proteomes" id="UP001497644"/>
    </source>
</evidence>
<sequence length="150" mass="17035">MKFPWETDRLSRSEFEYRPRNQRVSEGLGDKMLTRVFSPTCWSQAERDEVTRCNLRQPSWTLELGSKEPTRGLCFPLLCFTLLCFARTTAERARRICLLHTAGCALTKEQSVTKPRPKGPVLGICVQFVHTGEASARARERDSSTSKGIP</sequence>
<dbReference type="AlphaFoldDB" id="A0AAV2N579"/>
<dbReference type="Proteomes" id="UP001497644">
    <property type="component" value="Chromosome 10"/>
</dbReference>
<accession>A0AAV2N579</accession>
<dbReference type="EMBL" id="OZ034833">
    <property type="protein sequence ID" value="CAL1674746.1"/>
    <property type="molecule type" value="Genomic_DNA"/>
</dbReference>